<protein>
    <recommendedName>
        <fullName evidence="1">RNA polymerase alpha subunit C-terminal domain-containing protein</fullName>
    </recommendedName>
</protein>
<dbReference type="Gene3D" id="1.10.150.20">
    <property type="entry name" value="5' to 3' exonuclease, C-terminal subdomain"/>
    <property type="match status" value="1"/>
</dbReference>
<dbReference type="Pfam" id="PF03118">
    <property type="entry name" value="RNA_pol_A_CTD"/>
    <property type="match status" value="1"/>
</dbReference>
<keyword evidence="3" id="KW-1185">Reference proteome</keyword>
<proteinExistence type="predicted"/>
<reference evidence="2" key="1">
    <citation type="submission" date="2023-10" db="EMBL/GenBank/DDBJ databases">
        <title>Genome sequence of Blautia coccoides DSM 935.</title>
        <authorList>
            <person name="Boeer T."/>
            <person name="Bengelsdorf F.R."/>
            <person name="Daniel R."/>
            <person name="Poehlein A."/>
        </authorList>
    </citation>
    <scope>NUCLEOTIDE SEQUENCE [LARGE SCALE GENOMIC DNA]</scope>
    <source>
        <strain evidence="2">DSM 935</strain>
    </source>
</reference>
<feature type="domain" description="RNA polymerase alpha subunit C-terminal" evidence="1">
    <location>
        <begin position="52"/>
        <end position="109"/>
    </location>
</feature>
<name>A0ABZ0U7W3_9FIRM</name>
<dbReference type="InterPro" id="IPR011260">
    <property type="entry name" value="RNAP_asu_C"/>
</dbReference>
<dbReference type="EMBL" id="CP136422">
    <property type="protein sequence ID" value="WPX72319.1"/>
    <property type="molecule type" value="Genomic_DNA"/>
</dbReference>
<evidence type="ECO:0000259" key="1">
    <source>
        <dbReference type="Pfam" id="PF03118"/>
    </source>
</evidence>
<dbReference type="Proteomes" id="UP001325248">
    <property type="component" value="Chromosome"/>
</dbReference>
<gene>
    <name evidence="2" type="ORF">BLCOC_06550</name>
</gene>
<sequence>MEQLVKNYLEKVKIGISSGISYEESIELRKKLVIMEEIGLLSGEEVRELDKEIFEHIDEKVEELHLSVRAYNSLDRAGIRTRNQLRSKILNGRLLDIRNIGIGTAREILLKAVKEGIVKLDELSNIRMTKRWEKATADLQAELE</sequence>
<organism evidence="2 3">
    <name type="scientific">Blautia producta</name>
    <dbReference type="NCBI Taxonomy" id="33035"/>
    <lineage>
        <taxon>Bacteria</taxon>
        <taxon>Bacillati</taxon>
        <taxon>Bacillota</taxon>
        <taxon>Clostridia</taxon>
        <taxon>Lachnospirales</taxon>
        <taxon>Lachnospiraceae</taxon>
        <taxon>Blautia</taxon>
    </lineage>
</organism>
<dbReference type="SUPFAM" id="SSF47789">
    <property type="entry name" value="C-terminal domain of RNA polymerase alpha subunit"/>
    <property type="match status" value="1"/>
</dbReference>
<accession>A0ABZ0U7W3</accession>
<evidence type="ECO:0000313" key="2">
    <source>
        <dbReference type="EMBL" id="WPX72319.1"/>
    </source>
</evidence>
<evidence type="ECO:0000313" key="3">
    <source>
        <dbReference type="Proteomes" id="UP001325248"/>
    </source>
</evidence>